<dbReference type="EMBL" id="JAIWYP010000003">
    <property type="protein sequence ID" value="KAH3851868.1"/>
    <property type="molecule type" value="Genomic_DNA"/>
</dbReference>
<dbReference type="AlphaFoldDB" id="A0A9D4L5Z4"/>
<reference evidence="1" key="2">
    <citation type="submission" date="2020-11" db="EMBL/GenBank/DDBJ databases">
        <authorList>
            <person name="McCartney M.A."/>
            <person name="Auch B."/>
            <person name="Kono T."/>
            <person name="Mallez S."/>
            <person name="Becker A."/>
            <person name="Gohl D.M."/>
            <person name="Silverstein K.A.T."/>
            <person name="Koren S."/>
            <person name="Bechman K.B."/>
            <person name="Herman A."/>
            <person name="Abrahante J.E."/>
            <person name="Garbe J."/>
        </authorList>
    </citation>
    <scope>NUCLEOTIDE SEQUENCE</scope>
    <source>
        <strain evidence="1">Duluth1</strain>
        <tissue evidence="1">Whole animal</tissue>
    </source>
</reference>
<name>A0A9D4L5Z4_DREPO</name>
<protein>
    <submittedName>
        <fullName evidence="1">Uncharacterized protein</fullName>
    </submittedName>
</protein>
<gene>
    <name evidence="1" type="ORF">DPMN_094355</name>
</gene>
<evidence type="ECO:0000313" key="1">
    <source>
        <dbReference type="EMBL" id="KAH3851868.1"/>
    </source>
</evidence>
<sequence length="154" mass="17378">MADHVLKHHFPLDQAPFYCSLCLFRCSSREALNKHVTDYKRHAVFAPMQGGEDQSRYLIENTHPKEVQEGVDYELAVHETIDQGQGELVNVNMTPQVFANLFNGHGMSTGTALPYTPTDQSSTDLRPPKLFPLSRIWTISMCLMTSIEVPQQSV</sequence>
<reference evidence="1" key="1">
    <citation type="journal article" date="2019" name="bioRxiv">
        <title>The Genome of the Zebra Mussel, Dreissena polymorpha: A Resource for Invasive Species Research.</title>
        <authorList>
            <person name="McCartney M.A."/>
            <person name="Auch B."/>
            <person name="Kono T."/>
            <person name="Mallez S."/>
            <person name="Zhang Y."/>
            <person name="Obille A."/>
            <person name="Becker A."/>
            <person name="Abrahante J.E."/>
            <person name="Garbe J."/>
            <person name="Badalamenti J.P."/>
            <person name="Herman A."/>
            <person name="Mangelson H."/>
            <person name="Liachko I."/>
            <person name="Sullivan S."/>
            <person name="Sone E.D."/>
            <person name="Koren S."/>
            <person name="Silverstein K.A.T."/>
            <person name="Beckman K.B."/>
            <person name="Gohl D.M."/>
        </authorList>
    </citation>
    <scope>NUCLEOTIDE SEQUENCE</scope>
    <source>
        <strain evidence="1">Duluth1</strain>
        <tissue evidence="1">Whole animal</tissue>
    </source>
</reference>
<evidence type="ECO:0000313" key="2">
    <source>
        <dbReference type="Proteomes" id="UP000828390"/>
    </source>
</evidence>
<accession>A0A9D4L5Z4</accession>
<comment type="caution">
    <text evidence="1">The sequence shown here is derived from an EMBL/GenBank/DDBJ whole genome shotgun (WGS) entry which is preliminary data.</text>
</comment>
<proteinExistence type="predicted"/>
<keyword evidence="2" id="KW-1185">Reference proteome</keyword>
<dbReference type="Proteomes" id="UP000828390">
    <property type="component" value="Unassembled WGS sequence"/>
</dbReference>
<organism evidence="1 2">
    <name type="scientific">Dreissena polymorpha</name>
    <name type="common">Zebra mussel</name>
    <name type="synonym">Mytilus polymorpha</name>
    <dbReference type="NCBI Taxonomy" id="45954"/>
    <lineage>
        <taxon>Eukaryota</taxon>
        <taxon>Metazoa</taxon>
        <taxon>Spiralia</taxon>
        <taxon>Lophotrochozoa</taxon>
        <taxon>Mollusca</taxon>
        <taxon>Bivalvia</taxon>
        <taxon>Autobranchia</taxon>
        <taxon>Heteroconchia</taxon>
        <taxon>Euheterodonta</taxon>
        <taxon>Imparidentia</taxon>
        <taxon>Neoheterodontei</taxon>
        <taxon>Myida</taxon>
        <taxon>Dreissenoidea</taxon>
        <taxon>Dreissenidae</taxon>
        <taxon>Dreissena</taxon>
    </lineage>
</organism>